<dbReference type="SMART" id="SM00355">
    <property type="entry name" value="ZnF_C2H2"/>
    <property type="match status" value="2"/>
</dbReference>
<feature type="compositionally biased region" description="Basic and acidic residues" evidence="2">
    <location>
        <begin position="450"/>
        <end position="460"/>
    </location>
</feature>
<dbReference type="PROSITE" id="PS50157">
    <property type="entry name" value="ZINC_FINGER_C2H2_2"/>
    <property type="match status" value="2"/>
</dbReference>
<dbReference type="GO" id="GO:0008270">
    <property type="term" value="F:zinc ion binding"/>
    <property type="evidence" value="ECO:0007669"/>
    <property type="project" value="UniProtKB-KW"/>
</dbReference>
<dbReference type="HOGENOM" id="CLU_391982_0_0_1"/>
<keyword evidence="5" id="KW-1185">Reference proteome</keyword>
<evidence type="ECO:0000313" key="5">
    <source>
        <dbReference type="Proteomes" id="UP000015104"/>
    </source>
</evidence>
<evidence type="ECO:0000313" key="4">
    <source>
        <dbReference type="EnsemblMetazoa" id="tetur10g05130.1"/>
    </source>
</evidence>
<reference evidence="4" key="2">
    <citation type="submission" date="2015-06" db="UniProtKB">
        <authorList>
            <consortium name="EnsemblMetazoa"/>
        </authorList>
    </citation>
    <scope>IDENTIFICATION</scope>
</reference>
<evidence type="ECO:0000259" key="3">
    <source>
        <dbReference type="PROSITE" id="PS50157"/>
    </source>
</evidence>
<keyword evidence="1" id="KW-0479">Metal-binding</keyword>
<protein>
    <recommendedName>
        <fullName evidence="3">C2H2-type domain-containing protein</fullName>
    </recommendedName>
</protein>
<feature type="domain" description="C2H2-type" evidence="3">
    <location>
        <begin position="512"/>
        <end position="535"/>
    </location>
</feature>
<dbReference type="Gene3D" id="3.30.160.60">
    <property type="entry name" value="Classic Zinc Finger"/>
    <property type="match status" value="1"/>
</dbReference>
<feature type="compositionally biased region" description="Polar residues" evidence="2">
    <location>
        <begin position="269"/>
        <end position="278"/>
    </location>
</feature>
<evidence type="ECO:0000256" key="2">
    <source>
        <dbReference type="SAM" id="MobiDB-lite"/>
    </source>
</evidence>
<feature type="region of interest" description="Disordered" evidence="2">
    <location>
        <begin position="607"/>
        <end position="628"/>
    </location>
</feature>
<sequence>MYIVKNSPVTSQANPSKPGTEPLNQSFILLTTTNPTVDPVSTSATKPFTNIITTGPPNANAPPLKYILIPSQKTVQNPNTGQQANLSLNTGVKTITFNTMPSGAPNVNLPAGTNLVPLNSRSMIKPMGKPAPTKVTAPITSPNKINFIVPPTQFAPTVQTPFAITNAPNKVPVVENPTISSTNAEQTTPTIESKSPKNLQVINNQVSNNPTSKSDTGQMKTLITYSKRSPTLLIDSTQQQLISGSEKNDSVSHPASNLSGKSANKKPMQFSNVPSVNATTPTTPTRRRKADLSEKGSILAVKKSKDDNQTNSDQCTIEENKSTDGVTKVRKVIASRNIQTSDKAIINTAAHELKKLLARRELLLKQLSSSCISLGKVEYKLTIAGSPINIQEMYSRIASFQKQFEEDLKRLDWAVSAMHKLYSELAPKDEMRSTEEILKDLMEPAEGVPEDPRSKYDRFRASPTKSISRSRPRVKTPRKPLKKYYYEGEEGCPESSFEDRVIPDKDPNDGKFHCELCSKVFLKQISLAKHLEFDHPVSLGLEKKLGVSRSRSPKRAHCCTDCDKSFHSNIMLLIHRSNEHDANDSYELSRESRTYSRRTLSDYKSKLNDEQETKVTNETSNKANRYGRAKRRTLMNDNKKPEKCDDDIFLPSSMMDHSNSSSVRSFWRDADLFDPDIPIECSADNPIILLKPLSKEIIDAYVKR</sequence>
<dbReference type="PROSITE" id="PS00028">
    <property type="entry name" value="ZINC_FINGER_C2H2_1"/>
    <property type="match status" value="2"/>
</dbReference>
<proteinExistence type="predicted"/>
<dbReference type="EMBL" id="CAEY01000040">
    <property type="status" value="NOT_ANNOTATED_CDS"/>
    <property type="molecule type" value="Genomic_DNA"/>
</dbReference>
<dbReference type="InterPro" id="IPR013087">
    <property type="entry name" value="Znf_C2H2_type"/>
</dbReference>
<feature type="region of interest" description="Disordered" evidence="2">
    <location>
        <begin position="444"/>
        <end position="475"/>
    </location>
</feature>
<keyword evidence="1" id="KW-0862">Zinc</keyword>
<reference evidence="5" key="1">
    <citation type="submission" date="2011-08" db="EMBL/GenBank/DDBJ databases">
        <authorList>
            <person name="Rombauts S."/>
        </authorList>
    </citation>
    <scope>NUCLEOTIDE SEQUENCE</scope>
    <source>
        <strain evidence="5">London</strain>
    </source>
</reference>
<dbReference type="AlphaFoldDB" id="T1KG16"/>
<dbReference type="Proteomes" id="UP000015104">
    <property type="component" value="Unassembled WGS sequence"/>
</dbReference>
<name>T1KG16_TETUR</name>
<feature type="compositionally biased region" description="Polar residues" evidence="2">
    <location>
        <begin position="7"/>
        <end position="23"/>
    </location>
</feature>
<feature type="region of interest" description="Disordered" evidence="2">
    <location>
        <begin position="1"/>
        <end position="23"/>
    </location>
</feature>
<evidence type="ECO:0000256" key="1">
    <source>
        <dbReference type="PROSITE-ProRule" id="PRU00042"/>
    </source>
</evidence>
<organism evidence="4 5">
    <name type="scientific">Tetranychus urticae</name>
    <name type="common">Two-spotted spider mite</name>
    <dbReference type="NCBI Taxonomy" id="32264"/>
    <lineage>
        <taxon>Eukaryota</taxon>
        <taxon>Metazoa</taxon>
        <taxon>Ecdysozoa</taxon>
        <taxon>Arthropoda</taxon>
        <taxon>Chelicerata</taxon>
        <taxon>Arachnida</taxon>
        <taxon>Acari</taxon>
        <taxon>Acariformes</taxon>
        <taxon>Trombidiformes</taxon>
        <taxon>Prostigmata</taxon>
        <taxon>Eleutherengona</taxon>
        <taxon>Raphignathae</taxon>
        <taxon>Tetranychoidea</taxon>
        <taxon>Tetranychidae</taxon>
        <taxon>Tetranychus</taxon>
    </lineage>
</organism>
<feature type="compositionally biased region" description="Polar residues" evidence="2">
    <location>
        <begin position="239"/>
        <end position="262"/>
    </location>
</feature>
<feature type="region of interest" description="Disordered" evidence="2">
    <location>
        <begin position="239"/>
        <end position="315"/>
    </location>
</feature>
<dbReference type="EnsemblMetazoa" id="tetur10g05130.1">
    <property type="protein sequence ID" value="tetur10g05130.1"/>
    <property type="gene ID" value="tetur10g05130"/>
</dbReference>
<accession>T1KG16</accession>
<keyword evidence="1" id="KW-0863">Zinc-finger</keyword>
<feature type="domain" description="C2H2-type" evidence="3">
    <location>
        <begin position="557"/>
        <end position="585"/>
    </location>
</feature>